<gene>
    <name evidence="1" type="ORF">SAMN05660733_05348</name>
</gene>
<protein>
    <recommendedName>
        <fullName evidence="3">Arsenate reductase</fullName>
    </recommendedName>
</protein>
<name>A0A1W2F8U1_9PSEU</name>
<dbReference type="OrthoDB" id="8421706at2"/>
<dbReference type="EMBL" id="FWYC01000012">
    <property type="protein sequence ID" value="SMD18294.1"/>
    <property type="molecule type" value="Genomic_DNA"/>
</dbReference>
<dbReference type="Proteomes" id="UP000192840">
    <property type="component" value="Unassembled WGS sequence"/>
</dbReference>
<dbReference type="STRING" id="40571.SAMN05660733_05348"/>
<evidence type="ECO:0000313" key="2">
    <source>
        <dbReference type="Proteomes" id="UP000192840"/>
    </source>
</evidence>
<evidence type="ECO:0008006" key="3">
    <source>
        <dbReference type="Google" id="ProtNLM"/>
    </source>
</evidence>
<reference evidence="2" key="1">
    <citation type="submission" date="2017-04" db="EMBL/GenBank/DDBJ databases">
        <authorList>
            <person name="Varghese N."/>
            <person name="Submissions S."/>
        </authorList>
    </citation>
    <scope>NUCLEOTIDE SEQUENCE [LARGE SCALE GENOMIC DNA]</scope>
    <source>
        <strain evidence="2">DSM 44073</strain>
    </source>
</reference>
<proteinExistence type="predicted"/>
<keyword evidence="2" id="KW-1185">Reference proteome</keyword>
<sequence>MSAEPELWAPQACTLPTAERPLRVAEFDELFTEAVREVRRINATSVSMDLTPSPEVAARAAELVVREAGCCSFFTFGLIATGGSLCLEITVPEQNADVLKALAARAEGASA</sequence>
<dbReference type="RefSeq" id="WP_030481069.1">
    <property type="nucleotide sequence ID" value="NZ_FWYC01000012.1"/>
</dbReference>
<evidence type="ECO:0000313" key="1">
    <source>
        <dbReference type="EMBL" id="SMD18294.1"/>
    </source>
</evidence>
<dbReference type="AlphaFoldDB" id="A0A1W2F8U1"/>
<organism evidence="1 2">
    <name type="scientific">Lentzea albidocapillata</name>
    <dbReference type="NCBI Taxonomy" id="40571"/>
    <lineage>
        <taxon>Bacteria</taxon>
        <taxon>Bacillati</taxon>
        <taxon>Actinomycetota</taxon>
        <taxon>Actinomycetes</taxon>
        <taxon>Pseudonocardiales</taxon>
        <taxon>Pseudonocardiaceae</taxon>
        <taxon>Lentzea</taxon>
    </lineage>
</organism>
<accession>A0A1W2F8U1</accession>